<reference evidence="3 4" key="1">
    <citation type="journal article" date="2014" name="Nat. Commun.">
        <title>Molecular traces of alternative social organization in a termite genome.</title>
        <authorList>
            <person name="Terrapon N."/>
            <person name="Li C."/>
            <person name="Robertson H.M."/>
            <person name="Ji L."/>
            <person name="Meng X."/>
            <person name="Booth W."/>
            <person name="Chen Z."/>
            <person name="Childers C.P."/>
            <person name="Glastad K.M."/>
            <person name="Gokhale K."/>
            <person name="Gowin J."/>
            <person name="Gronenberg W."/>
            <person name="Hermansen R.A."/>
            <person name="Hu H."/>
            <person name="Hunt B.G."/>
            <person name="Huylmans A.K."/>
            <person name="Khalil S.M."/>
            <person name="Mitchell R.D."/>
            <person name="Munoz-Torres M.C."/>
            <person name="Mustard J.A."/>
            <person name="Pan H."/>
            <person name="Reese J.T."/>
            <person name="Scharf M.E."/>
            <person name="Sun F."/>
            <person name="Vogel H."/>
            <person name="Xiao J."/>
            <person name="Yang W."/>
            <person name="Yang Z."/>
            <person name="Yang Z."/>
            <person name="Zhou J."/>
            <person name="Zhu J."/>
            <person name="Brent C.S."/>
            <person name="Elsik C.G."/>
            <person name="Goodisman M.A."/>
            <person name="Liberles D.A."/>
            <person name="Roe R.M."/>
            <person name="Vargo E.L."/>
            <person name="Vilcinskas A."/>
            <person name="Wang J."/>
            <person name="Bornberg-Bauer E."/>
            <person name="Korb J."/>
            <person name="Zhang G."/>
            <person name="Liebig J."/>
        </authorList>
    </citation>
    <scope>NUCLEOTIDE SEQUENCE [LARGE SCALE GENOMIC DNA]</scope>
    <source>
        <tissue evidence="3">Whole organism</tissue>
    </source>
</reference>
<evidence type="ECO:0000256" key="2">
    <source>
        <dbReference type="SAM" id="SignalP"/>
    </source>
</evidence>
<dbReference type="Proteomes" id="UP000027135">
    <property type="component" value="Unassembled WGS sequence"/>
</dbReference>
<dbReference type="EMBL" id="KK853170">
    <property type="protein sequence ID" value="KDR10347.1"/>
    <property type="molecule type" value="Genomic_DNA"/>
</dbReference>
<dbReference type="Gene3D" id="1.10.238.20">
    <property type="entry name" value="Pheromone/general odorant binding protein domain"/>
    <property type="match status" value="1"/>
</dbReference>
<proteinExistence type="predicted"/>
<dbReference type="AlphaFoldDB" id="A0A067QPD8"/>
<dbReference type="SUPFAM" id="SSF47565">
    <property type="entry name" value="Insect pheromone/odorant-binding proteins"/>
    <property type="match status" value="1"/>
</dbReference>
<feature type="compositionally biased region" description="Polar residues" evidence="1">
    <location>
        <begin position="39"/>
        <end position="59"/>
    </location>
</feature>
<gene>
    <name evidence="3" type="ORF">L798_15409</name>
</gene>
<dbReference type="OrthoDB" id="8190781at2759"/>
<keyword evidence="2" id="KW-0732">Signal</keyword>
<sequence length="279" mass="31407">MRNLIVFAAVLFMLHFVSYSALARSDRMTAVTTEDPKMSEQSAALTVNMTDSESSSGENDSTELGEDEIEDPDSGEEDKITIDSKTGFVCPPKPTEITELESQCTAEYKAMKRAKCNMTEEEKMRKMNNMESLENVSHGLGKREALMADETMNSTEAITNTTKTANMHHRKKSCLYYQCILKKMDVLDETMLPNEDMFKMWVANNFTDDGEKSQLQEKAMECFNNLRESGFYNVDSSKSEEVSGEVPNVKKGKTSCNAALKLLKCLSKQDTECPVFKFI</sequence>
<dbReference type="InParanoid" id="A0A067QPD8"/>
<organism evidence="3 4">
    <name type="scientific">Zootermopsis nevadensis</name>
    <name type="common">Dampwood termite</name>
    <dbReference type="NCBI Taxonomy" id="136037"/>
    <lineage>
        <taxon>Eukaryota</taxon>
        <taxon>Metazoa</taxon>
        <taxon>Ecdysozoa</taxon>
        <taxon>Arthropoda</taxon>
        <taxon>Hexapoda</taxon>
        <taxon>Insecta</taxon>
        <taxon>Pterygota</taxon>
        <taxon>Neoptera</taxon>
        <taxon>Polyneoptera</taxon>
        <taxon>Dictyoptera</taxon>
        <taxon>Blattodea</taxon>
        <taxon>Blattoidea</taxon>
        <taxon>Termitoidae</taxon>
        <taxon>Termopsidae</taxon>
        <taxon>Zootermopsis</taxon>
    </lineage>
</organism>
<feature type="compositionally biased region" description="Acidic residues" evidence="1">
    <location>
        <begin position="60"/>
        <end position="76"/>
    </location>
</feature>
<dbReference type="InterPro" id="IPR036728">
    <property type="entry name" value="PBP_GOBP_sf"/>
</dbReference>
<feature type="signal peptide" evidence="2">
    <location>
        <begin position="1"/>
        <end position="23"/>
    </location>
</feature>
<feature type="chain" id="PRO_5001648147" evidence="2">
    <location>
        <begin position="24"/>
        <end position="279"/>
    </location>
</feature>
<accession>A0A067QPD8</accession>
<protein>
    <submittedName>
        <fullName evidence="3">Uncharacterized protein</fullName>
    </submittedName>
</protein>
<keyword evidence="4" id="KW-1185">Reference proteome</keyword>
<evidence type="ECO:0000256" key="1">
    <source>
        <dbReference type="SAM" id="MobiDB-lite"/>
    </source>
</evidence>
<dbReference type="GO" id="GO:0005549">
    <property type="term" value="F:odorant binding"/>
    <property type="evidence" value="ECO:0007669"/>
    <property type="project" value="InterPro"/>
</dbReference>
<feature type="region of interest" description="Disordered" evidence="1">
    <location>
        <begin position="32"/>
        <end position="94"/>
    </location>
</feature>
<evidence type="ECO:0000313" key="4">
    <source>
        <dbReference type="Proteomes" id="UP000027135"/>
    </source>
</evidence>
<evidence type="ECO:0000313" key="3">
    <source>
        <dbReference type="EMBL" id="KDR10347.1"/>
    </source>
</evidence>
<name>A0A067QPD8_ZOONE</name>